<feature type="binding site" evidence="9">
    <location>
        <position position="93"/>
    </location>
    <ligand>
        <name>Zn(2+)</name>
        <dbReference type="ChEBI" id="CHEBI:29105"/>
        <label>1</label>
    </ligand>
</feature>
<comment type="similarity">
    <text evidence="1 9">Belongs to the AP endonuclease 2 family.</text>
</comment>
<dbReference type="CDD" id="cd00019">
    <property type="entry name" value="AP2Ec"/>
    <property type="match status" value="1"/>
</dbReference>
<dbReference type="GO" id="GO:0008081">
    <property type="term" value="F:phosphoric diester hydrolase activity"/>
    <property type="evidence" value="ECO:0007669"/>
    <property type="project" value="TreeGrafter"/>
</dbReference>
<dbReference type="EC" id="3.1.21.2" evidence="9"/>
<dbReference type="Pfam" id="PF01261">
    <property type="entry name" value="AP_endonuc_2"/>
    <property type="match status" value="1"/>
</dbReference>
<dbReference type="PANTHER" id="PTHR21445">
    <property type="entry name" value="ENDONUCLEASE IV ENDODEOXYRIBONUCLEASE IV"/>
    <property type="match status" value="1"/>
</dbReference>
<dbReference type="NCBIfam" id="NF002199">
    <property type="entry name" value="PRK01060.1-4"/>
    <property type="match status" value="1"/>
</dbReference>
<keyword evidence="3 9" id="KW-0479">Metal-binding</keyword>
<feature type="binding site" evidence="9">
    <location>
        <position position="169"/>
    </location>
    <ligand>
        <name>Zn(2+)</name>
        <dbReference type="ChEBI" id="CHEBI:29105"/>
        <label>1</label>
    </ligand>
</feature>
<evidence type="ECO:0000256" key="4">
    <source>
        <dbReference type="ARBA" id="ARBA00022759"/>
    </source>
</evidence>
<dbReference type="FunFam" id="3.20.20.150:FF:000001">
    <property type="entry name" value="Probable endonuclease 4"/>
    <property type="match status" value="1"/>
</dbReference>
<dbReference type="GO" id="GO:0008833">
    <property type="term" value="F:deoxyribonuclease IV (phage-T4-induced) activity"/>
    <property type="evidence" value="ECO:0007669"/>
    <property type="project" value="UniProtKB-UniRule"/>
</dbReference>
<feature type="binding site" evidence="9">
    <location>
        <position position="133"/>
    </location>
    <ligand>
        <name>Zn(2+)</name>
        <dbReference type="ChEBI" id="CHEBI:29105"/>
        <label>1</label>
    </ligand>
</feature>
<protein>
    <recommendedName>
        <fullName evidence="9">Probable endonuclease 4</fullName>
        <ecNumber evidence="9">3.1.21.2</ecNumber>
    </recommendedName>
    <alternativeName>
        <fullName evidence="9">Endodeoxyribonuclease IV</fullName>
    </alternativeName>
    <alternativeName>
        <fullName evidence="9">Endonuclease IV</fullName>
    </alternativeName>
</protein>
<feature type="binding site" evidence="9">
    <location>
        <position position="169"/>
    </location>
    <ligand>
        <name>Zn(2+)</name>
        <dbReference type="ChEBI" id="CHEBI:29105"/>
        <label>2</label>
    </ligand>
</feature>
<feature type="binding site" evidence="9">
    <location>
        <position position="255"/>
    </location>
    <ligand>
        <name>Zn(2+)</name>
        <dbReference type="ChEBI" id="CHEBI:29105"/>
        <label>3</label>
    </ligand>
</feature>
<dbReference type="NCBIfam" id="TIGR00587">
    <property type="entry name" value="nfo"/>
    <property type="match status" value="1"/>
</dbReference>
<feature type="binding site" evidence="9">
    <location>
        <position position="253"/>
    </location>
    <ligand>
        <name>Zn(2+)</name>
        <dbReference type="ChEBI" id="CHEBI:29105"/>
        <label>3</label>
    </ligand>
</feature>
<evidence type="ECO:0000313" key="11">
    <source>
        <dbReference type="EMBL" id="OCH78690.1"/>
    </source>
</evidence>
<evidence type="ECO:0000313" key="12">
    <source>
        <dbReference type="Proteomes" id="UP000093173"/>
    </source>
</evidence>
<dbReference type="AlphaFoldDB" id="A0A1B9R323"/>
<name>A0A1B9R323_9VIBR</name>
<evidence type="ECO:0000256" key="5">
    <source>
        <dbReference type="ARBA" id="ARBA00022763"/>
    </source>
</evidence>
<dbReference type="EMBL" id="MAJZ01000039">
    <property type="protein sequence ID" value="OCH78690.1"/>
    <property type="molecule type" value="Genomic_DNA"/>
</dbReference>
<dbReference type="SUPFAM" id="SSF51658">
    <property type="entry name" value="Xylose isomerase-like"/>
    <property type="match status" value="1"/>
</dbReference>
<dbReference type="HAMAP" id="MF_00152">
    <property type="entry name" value="Nfo"/>
    <property type="match status" value="1"/>
</dbReference>
<keyword evidence="12" id="KW-1185">Reference proteome</keyword>
<dbReference type="GO" id="GO:0003677">
    <property type="term" value="F:DNA binding"/>
    <property type="evidence" value="ECO:0007669"/>
    <property type="project" value="InterPro"/>
</dbReference>
<proteinExistence type="inferred from homology"/>
<organism evidence="11 12">
    <name type="scientific">Vibrio genomosp. F10</name>
    <dbReference type="NCBI Taxonomy" id="723171"/>
    <lineage>
        <taxon>Bacteria</taxon>
        <taxon>Pseudomonadati</taxon>
        <taxon>Pseudomonadota</taxon>
        <taxon>Gammaproteobacteria</taxon>
        <taxon>Vibrionales</taxon>
        <taxon>Vibrionaceae</taxon>
        <taxon>Vibrio</taxon>
    </lineage>
</organism>
<gene>
    <name evidence="9" type="primary">nfo</name>
    <name evidence="11" type="ORF">A6E14_16920</name>
</gene>
<keyword evidence="7 9" id="KW-0862">Zinc</keyword>
<dbReference type="InterPro" id="IPR018246">
    <property type="entry name" value="AP_endonuc_F2_Zn_BS"/>
</dbReference>
<comment type="catalytic activity">
    <reaction evidence="9">
        <text>Endonucleolytic cleavage to 5'-phosphooligonucleotide end-products.</text>
        <dbReference type="EC" id="3.1.21.2"/>
    </reaction>
</comment>
<keyword evidence="8 9" id="KW-0234">DNA repair</keyword>
<dbReference type="InterPro" id="IPR013022">
    <property type="entry name" value="Xyl_isomerase-like_TIM-brl"/>
</dbReference>
<evidence type="ECO:0000256" key="3">
    <source>
        <dbReference type="ARBA" id="ARBA00022723"/>
    </source>
</evidence>
<evidence type="ECO:0000256" key="6">
    <source>
        <dbReference type="ARBA" id="ARBA00022801"/>
    </source>
</evidence>
<feature type="binding site" evidence="9">
    <location>
        <position position="240"/>
    </location>
    <ligand>
        <name>Zn(2+)</name>
        <dbReference type="ChEBI" id="CHEBI:29105"/>
        <label>2</label>
    </ligand>
</feature>
<dbReference type="PROSITE" id="PS00731">
    <property type="entry name" value="AP_NUCLEASE_F2_3"/>
    <property type="match status" value="1"/>
</dbReference>
<reference evidence="12" key="1">
    <citation type="submission" date="2016-06" db="EMBL/GenBank/DDBJ databases">
        <authorList>
            <person name="Hehemann J.-H."/>
            <person name="Arevalo P."/>
            <person name="Datta M.S."/>
            <person name="Polz M.F."/>
        </authorList>
    </citation>
    <scope>NUCLEOTIDE SEQUENCE [LARGE SCALE GENOMIC DNA]</scope>
    <source>
        <strain evidence="12">9CSC122</strain>
    </source>
</reference>
<dbReference type="InterPro" id="IPR001719">
    <property type="entry name" value="AP_endonuc_2"/>
</dbReference>
<dbReference type="PROSITE" id="PS51432">
    <property type="entry name" value="AP_NUCLEASE_F2_4"/>
    <property type="match status" value="1"/>
</dbReference>
<evidence type="ECO:0000256" key="1">
    <source>
        <dbReference type="ARBA" id="ARBA00005340"/>
    </source>
</evidence>
<dbReference type="GO" id="GO:0008270">
    <property type="term" value="F:zinc ion binding"/>
    <property type="evidence" value="ECO:0007669"/>
    <property type="project" value="UniProtKB-UniRule"/>
</dbReference>
<evidence type="ECO:0000256" key="2">
    <source>
        <dbReference type="ARBA" id="ARBA00022722"/>
    </source>
</evidence>
<dbReference type="InterPro" id="IPR036237">
    <property type="entry name" value="Xyl_isomerase-like_sf"/>
</dbReference>
<evidence type="ECO:0000256" key="8">
    <source>
        <dbReference type="ARBA" id="ARBA00023204"/>
    </source>
</evidence>
<keyword evidence="6 9" id="KW-0378">Hydrolase</keyword>
<dbReference type="PANTHER" id="PTHR21445:SF0">
    <property type="entry name" value="APURINIC-APYRIMIDINIC ENDONUCLEASE"/>
    <property type="match status" value="1"/>
</dbReference>
<evidence type="ECO:0000256" key="7">
    <source>
        <dbReference type="ARBA" id="ARBA00022833"/>
    </source>
</evidence>
<comment type="caution">
    <text evidence="11">The sequence shown here is derived from an EMBL/GenBank/DDBJ whole genome shotgun (WGS) entry which is preliminary data.</text>
</comment>
<dbReference type="RefSeq" id="WP_065576218.1">
    <property type="nucleotide sequence ID" value="NZ_JBNGCH010000039.1"/>
</dbReference>
<sequence>MNKIKFVNDRLDGEFVAMNIKNYGNKLIGAHVSAAGGVDLAPLRAREIGANAFALFTKNQRQWKAKPLEANTISAFKANCKMLGFTTEHILPHDSYLINLGAPEEEKLLKSRAAFIDEMERCEQLGLTLLNFHPGSHLKKISEDECLALIAESINLAHQAVPNVIAVIENTAGQGTNLGWRFEHLAAIIEQVEDKTRVGVCLDTCHTFSAGYDLRNKEACDKTFDEFDRVVGMHYLRAMHINDSKVELASRVDRHHSLGKGEIGWSCFEYIAKDPRFDSIPLILETIDPDIWPDEINTLRNIHLNSIS</sequence>
<comment type="cofactor">
    <cofactor evidence="9">
        <name>Zn(2+)</name>
        <dbReference type="ChEBI" id="CHEBI:29105"/>
    </cofactor>
    <text evidence="9">Binds 3 Zn(2+) ions.</text>
</comment>
<evidence type="ECO:0000259" key="10">
    <source>
        <dbReference type="Pfam" id="PF01261"/>
    </source>
</evidence>
<dbReference type="SMART" id="SM00518">
    <property type="entry name" value="AP2Ec"/>
    <property type="match status" value="1"/>
</dbReference>
<keyword evidence="5 9" id="KW-0227">DNA damage</keyword>
<dbReference type="PROSITE" id="PS00730">
    <property type="entry name" value="AP_NUCLEASE_F2_2"/>
    <property type="match status" value="1"/>
</dbReference>
<keyword evidence="2 9" id="KW-0540">Nuclease</keyword>
<evidence type="ECO:0000256" key="9">
    <source>
        <dbReference type="HAMAP-Rule" id="MF_00152"/>
    </source>
</evidence>
<dbReference type="Gene3D" id="3.20.20.150">
    <property type="entry name" value="Divalent-metal-dependent TIM barrel enzymes"/>
    <property type="match status" value="1"/>
</dbReference>
<keyword evidence="4 9" id="KW-0255">Endonuclease</keyword>
<dbReference type="GO" id="GO:0003906">
    <property type="term" value="F:DNA-(apurinic or apyrimidinic site) endonuclease activity"/>
    <property type="evidence" value="ECO:0007669"/>
    <property type="project" value="TreeGrafter"/>
</dbReference>
<feature type="binding site" evidence="9">
    <location>
        <position position="203"/>
    </location>
    <ligand>
        <name>Zn(2+)</name>
        <dbReference type="ChEBI" id="CHEBI:29105"/>
        <label>2</label>
    </ligand>
</feature>
<dbReference type="PROSITE" id="PS00729">
    <property type="entry name" value="AP_NUCLEASE_F2_1"/>
    <property type="match status" value="1"/>
</dbReference>
<comment type="function">
    <text evidence="9">Endonuclease IV plays a role in DNA repair. It cleaves phosphodiester bonds at apurinic or apyrimidinic (AP) sites, generating a 3'-hydroxyl group and a 5'-terminal sugar phosphate.</text>
</comment>
<feature type="binding site" evidence="9">
    <location>
        <position position="206"/>
    </location>
    <ligand>
        <name>Zn(2+)</name>
        <dbReference type="ChEBI" id="CHEBI:29105"/>
        <label>3</label>
    </ligand>
</feature>
<feature type="domain" description="Xylose isomerase-like TIM barrel" evidence="10">
    <location>
        <begin position="44"/>
        <end position="301"/>
    </location>
</feature>
<accession>A0A1B9R323</accession>
<feature type="binding site" evidence="9">
    <location>
        <position position="285"/>
    </location>
    <ligand>
        <name>Zn(2+)</name>
        <dbReference type="ChEBI" id="CHEBI:29105"/>
        <label>2</label>
    </ligand>
</feature>
<dbReference type="GO" id="GO:0006284">
    <property type="term" value="P:base-excision repair"/>
    <property type="evidence" value="ECO:0007669"/>
    <property type="project" value="TreeGrafter"/>
</dbReference>
<dbReference type="Proteomes" id="UP000093173">
    <property type="component" value="Unassembled WGS sequence"/>
</dbReference>